<name>A0A1H2RF52_9RHOB</name>
<accession>A0A1H2RF52</accession>
<reference evidence="3" key="1">
    <citation type="submission" date="2016-10" db="EMBL/GenBank/DDBJ databases">
        <authorList>
            <person name="Varghese N."/>
            <person name="Submissions S."/>
        </authorList>
    </citation>
    <scope>NUCLEOTIDE SEQUENCE [LARGE SCALE GENOMIC DNA]</scope>
    <source>
        <strain evidence="3">DSM 27839</strain>
    </source>
</reference>
<protein>
    <submittedName>
        <fullName evidence="2">Uncharacterized protein</fullName>
    </submittedName>
</protein>
<gene>
    <name evidence="2" type="ORF">SAMN05444358_101136</name>
</gene>
<dbReference type="Proteomes" id="UP000183400">
    <property type="component" value="Unassembled WGS sequence"/>
</dbReference>
<keyword evidence="3" id="KW-1185">Reference proteome</keyword>
<feature type="region of interest" description="Disordered" evidence="1">
    <location>
        <begin position="1"/>
        <end position="106"/>
    </location>
</feature>
<dbReference type="STRING" id="985054.SAMN05444358_101136"/>
<evidence type="ECO:0000256" key="1">
    <source>
        <dbReference type="SAM" id="MobiDB-lite"/>
    </source>
</evidence>
<proteinExistence type="predicted"/>
<organism evidence="2 3">
    <name type="scientific">Ruegeria halocynthiae</name>
    <dbReference type="NCBI Taxonomy" id="985054"/>
    <lineage>
        <taxon>Bacteria</taxon>
        <taxon>Pseudomonadati</taxon>
        <taxon>Pseudomonadota</taxon>
        <taxon>Alphaproteobacteria</taxon>
        <taxon>Rhodobacterales</taxon>
        <taxon>Roseobacteraceae</taxon>
        <taxon>Ruegeria</taxon>
    </lineage>
</organism>
<dbReference type="RefSeq" id="WP_074733637.1">
    <property type="nucleotide sequence ID" value="NZ_FNNP01000001.1"/>
</dbReference>
<sequence>MPSLKNEPGFNHNSMKARLGLANRTSDTPERPKPETTEITAQRNAAAAFGVGHGGAGRDKQNVKKDERSARRDDIESRLGISLGDKPAPQNSSSNIARAFGGTRSR</sequence>
<feature type="compositionally biased region" description="Basic and acidic residues" evidence="1">
    <location>
        <begin position="27"/>
        <end position="36"/>
    </location>
</feature>
<dbReference type="EMBL" id="FNNP01000001">
    <property type="protein sequence ID" value="SDW17848.1"/>
    <property type="molecule type" value="Genomic_DNA"/>
</dbReference>
<evidence type="ECO:0000313" key="2">
    <source>
        <dbReference type="EMBL" id="SDW17848.1"/>
    </source>
</evidence>
<dbReference type="AlphaFoldDB" id="A0A1H2RF52"/>
<evidence type="ECO:0000313" key="3">
    <source>
        <dbReference type="Proteomes" id="UP000183400"/>
    </source>
</evidence>
<feature type="compositionally biased region" description="Basic and acidic residues" evidence="1">
    <location>
        <begin position="56"/>
        <end position="77"/>
    </location>
</feature>